<gene>
    <name evidence="1" type="ORF">FDG31_08275</name>
</gene>
<name>A0A6B4JHG6_CLOBO</name>
<evidence type="ECO:0000313" key="2">
    <source>
        <dbReference type="Proteomes" id="UP000486903"/>
    </source>
</evidence>
<reference evidence="1 2" key="1">
    <citation type="submission" date="2019-04" db="EMBL/GenBank/DDBJ databases">
        <title>Genome sequencing of Clostridium botulinum Groups I-IV and Clostridium butyricum.</title>
        <authorList>
            <person name="Brunt J."/>
            <person name="Van Vliet A.H.M."/>
            <person name="Stringer S.C."/>
            <person name="Carter A.T."/>
            <person name="Peck M.W."/>
        </authorList>
    </citation>
    <scope>NUCLEOTIDE SEQUENCE [LARGE SCALE GENOMIC DNA]</scope>
    <source>
        <strain evidence="1 2">BL81</strain>
    </source>
</reference>
<organism evidence="1 2">
    <name type="scientific">Clostridium botulinum</name>
    <dbReference type="NCBI Taxonomy" id="1491"/>
    <lineage>
        <taxon>Bacteria</taxon>
        <taxon>Bacillati</taxon>
        <taxon>Bacillota</taxon>
        <taxon>Clostridia</taxon>
        <taxon>Eubacteriales</taxon>
        <taxon>Clostridiaceae</taxon>
        <taxon>Clostridium</taxon>
    </lineage>
</organism>
<evidence type="ECO:0000313" key="1">
    <source>
        <dbReference type="EMBL" id="NFV26176.1"/>
    </source>
</evidence>
<dbReference type="RefSeq" id="WP_003369325.1">
    <property type="nucleotide sequence ID" value="NZ_JACBBA010000001.1"/>
</dbReference>
<sequence>MSKEILKIIRENDGSIDIKTIENINIAELYRVVVDSVAIVTELMLKDLDEVKYQKFKKSIKEDLARAVDEGYTKLI</sequence>
<dbReference type="EMBL" id="SXFB01000004">
    <property type="protein sequence ID" value="NFV26176.1"/>
    <property type="molecule type" value="Genomic_DNA"/>
</dbReference>
<dbReference type="Proteomes" id="UP000486903">
    <property type="component" value="Unassembled WGS sequence"/>
</dbReference>
<dbReference type="AlphaFoldDB" id="A0A6B4JHG6"/>
<comment type="caution">
    <text evidence="1">The sequence shown here is derived from an EMBL/GenBank/DDBJ whole genome shotgun (WGS) entry which is preliminary data.</text>
</comment>
<accession>A0A6B4JHG6</accession>
<proteinExistence type="predicted"/>
<protein>
    <submittedName>
        <fullName evidence="1">Uncharacterized protein</fullName>
    </submittedName>
</protein>